<dbReference type="SMART" id="SM00516">
    <property type="entry name" value="SEC14"/>
    <property type="match status" value="1"/>
</dbReference>
<dbReference type="PROSITE" id="PS50191">
    <property type="entry name" value="CRAL_TRIO"/>
    <property type="match status" value="1"/>
</dbReference>
<protein>
    <recommendedName>
        <fullName evidence="1">CRAL-TRIO domain-containing protein</fullName>
    </recommendedName>
</protein>
<organism evidence="2 3">
    <name type="scientific">Lithospermum erythrorhizon</name>
    <name type="common">Purple gromwell</name>
    <name type="synonym">Lithospermum officinale var. erythrorhizon</name>
    <dbReference type="NCBI Taxonomy" id="34254"/>
    <lineage>
        <taxon>Eukaryota</taxon>
        <taxon>Viridiplantae</taxon>
        <taxon>Streptophyta</taxon>
        <taxon>Embryophyta</taxon>
        <taxon>Tracheophyta</taxon>
        <taxon>Spermatophyta</taxon>
        <taxon>Magnoliopsida</taxon>
        <taxon>eudicotyledons</taxon>
        <taxon>Gunneridae</taxon>
        <taxon>Pentapetalae</taxon>
        <taxon>asterids</taxon>
        <taxon>lamiids</taxon>
        <taxon>Boraginales</taxon>
        <taxon>Boraginaceae</taxon>
        <taxon>Boraginoideae</taxon>
        <taxon>Lithospermeae</taxon>
        <taxon>Lithospermum</taxon>
    </lineage>
</organism>
<dbReference type="PANTHER" id="PTHR46277:SF19">
    <property type="entry name" value="RANDOM SLUG PROTEIN 5-LIKE"/>
    <property type="match status" value="1"/>
</dbReference>
<dbReference type="InterPro" id="IPR001251">
    <property type="entry name" value="CRAL-TRIO_dom"/>
</dbReference>
<sequence>MEKDKKILVPDNNSNSIHIMKEKNKGSAEKCNQEDTIISSHESEKIRHMRAQVEKQEPSSKDVDDLTMRRFLRARDLDIDKASTMFLKYFKWRQTFVPNGSFSKSEVPNEIAHNKVFIQGEDKQGRPIAVLYGGRHIQNKIGGVDELRRFVVFALDRLCSRIPQGKEKFMAIIDLGGWGYSNSDVRGYLAALSILQDYYPERLGKVFMVHVPYIFMTVWKVIYPFIDNNTKKKIVFVDDKRLRSTLIEAIDESQLPDVYGGKMSLIPVHN</sequence>
<feature type="domain" description="CRAL-TRIO" evidence="1">
    <location>
        <begin position="104"/>
        <end position="267"/>
    </location>
</feature>
<dbReference type="Pfam" id="PF00650">
    <property type="entry name" value="CRAL_TRIO"/>
    <property type="match status" value="1"/>
</dbReference>
<accession>A0AAV3RDH3</accession>
<proteinExistence type="predicted"/>
<comment type="caution">
    <text evidence="2">The sequence shown here is derived from an EMBL/GenBank/DDBJ whole genome shotgun (WGS) entry which is preliminary data.</text>
</comment>
<dbReference type="Gene3D" id="3.40.525.10">
    <property type="entry name" value="CRAL-TRIO lipid binding domain"/>
    <property type="match status" value="1"/>
</dbReference>
<dbReference type="InterPro" id="IPR011074">
    <property type="entry name" value="CRAL/TRIO_N_dom"/>
</dbReference>
<dbReference type="InterPro" id="IPR036865">
    <property type="entry name" value="CRAL-TRIO_dom_sf"/>
</dbReference>
<dbReference type="CDD" id="cd00170">
    <property type="entry name" value="SEC14"/>
    <property type="match status" value="1"/>
</dbReference>
<evidence type="ECO:0000313" key="3">
    <source>
        <dbReference type="Proteomes" id="UP001454036"/>
    </source>
</evidence>
<reference evidence="2 3" key="1">
    <citation type="submission" date="2024-01" db="EMBL/GenBank/DDBJ databases">
        <title>The complete chloroplast genome sequence of Lithospermum erythrorhizon: insights into the phylogenetic relationship among Boraginaceae species and the maternal lineages of purple gromwells.</title>
        <authorList>
            <person name="Okada T."/>
            <person name="Watanabe K."/>
        </authorList>
    </citation>
    <scope>NUCLEOTIDE SEQUENCE [LARGE SCALE GENOMIC DNA]</scope>
</reference>
<gene>
    <name evidence="2" type="ORF">LIER_26911</name>
</gene>
<name>A0AAV3RDH3_LITER</name>
<dbReference type="EMBL" id="BAABME010008515">
    <property type="protein sequence ID" value="GAA0173256.1"/>
    <property type="molecule type" value="Genomic_DNA"/>
</dbReference>
<evidence type="ECO:0000259" key="1">
    <source>
        <dbReference type="PROSITE" id="PS50191"/>
    </source>
</evidence>
<dbReference type="SMART" id="SM01100">
    <property type="entry name" value="CRAL_TRIO_N"/>
    <property type="match status" value="1"/>
</dbReference>
<dbReference type="PANTHER" id="PTHR46277">
    <property type="entry name" value="OS03G0850700 PROTEIN"/>
    <property type="match status" value="1"/>
</dbReference>
<evidence type="ECO:0000313" key="2">
    <source>
        <dbReference type="EMBL" id="GAA0173256.1"/>
    </source>
</evidence>
<dbReference type="AlphaFoldDB" id="A0AAV3RDH3"/>
<dbReference type="InterPro" id="IPR036273">
    <property type="entry name" value="CRAL/TRIO_N_dom_sf"/>
</dbReference>
<keyword evidence="3" id="KW-1185">Reference proteome</keyword>
<dbReference type="SUPFAM" id="SSF52087">
    <property type="entry name" value="CRAL/TRIO domain"/>
    <property type="match status" value="1"/>
</dbReference>
<dbReference type="SUPFAM" id="SSF46938">
    <property type="entry name" value="CRAL/TRIO N-terminal domain"/>
    <property type="match status" value="1"/>
</dbReference>
<dbReference type="Proteomes" id="UP001454036">
    <property type="component" value="Unassembled WGS sequence"/>
</dbReference>
<dbReference type="Pfam" id="PF03765">
    <property type="entry name" value="CRAL_TRIO_N"/>
    <property type="match status" value="1"/>
</dbReference>